<dbReference type="RefSeq" id="XP_024572282.1">
    <property type="nucleotide sequence ID" value="XM_024729458.1"/>
</dbReference>
<dbReference type="Proteomes" id="UP000054928">
    <property type="component" value="Unassembled WGS sequence"/>
</dbReference>
<evidence type="ECO:0000256" key="1">
    <source>
        <dbReference type="SAM" id="MobiDB-lite"/>
    </source>
</evidence>
<evidence type="ECO:0000313" key="3">
    <source>
        <dbReference type="Proteomes" id="UP000054928"/>
    </source>
</evidence>
<keyword evidence="3" id="KW-1185">Reference proteome</keyword>
<dbReference type="OrthoDB" id="95816at2759"/>
<name>A0A0P1A673_PLAHL</name>
<dbReference type="EMBL" id="CCYD01000109">
    <property type="protein sequence ID" value="CEG35913.1"/>
    <property type="molecule type" value="Genomic_DNA"/>
</dbReference>
<evidence type="ECO:0000313" key="2">
    <source>
        <dbReference type="EMBL" id="CEG35913.1"/>
    </source>
</evidence>
<dbReference type="GeneID" id="36395293"/>
<reference evidence="3" key="1">
    <citation type="submission" date="2014-09" db="EMBL/GenBank/DDBJ databases">
        <authorList>
            <person name="Sharma Rahul"/>
            <person name="Thines Marco"/>
        </authorList>
    </citation>
    <scope>NUCLEOTIDE SEQUENCE [LARGE SCALE GENOMIC DNA]</scope>
</reference>
<proteinExistence type="predicted"/>
<dbReference type="AlphaFoldDB" id="A0A0P1A673"/>
<accession>A0A0P1A673</accession>
<feature type="region of interest" description="Disordered" evidence="1">
    <location>
        <begin position="143"/>
        <end position="164"/>
    </location>
</feature>
<organism evidence="2 3">
    <name type="scientific">Plasmopara halstedii</name>
    <name type="common">Downy mildew of sunflower</name>
    <dbReference type="NCBI Taxonomy" id="4781"/>
    <lineage>
        <taxon>Eukaryota</taxon>
        <taxon>Sar</taxon>
        <taxon>Stramenopiles</taxon>
        <taxon>Oomycota</taxon>
        <taxon>Peronosporomycetes</taxon>
        <taxon>Peronosporales</taxon>
        <taxon>Peronosporaceae</taxon>
        <taxon>Plasmopara</taxon>
    </lineage>
</organism>
<protein>
    <submittedName>
        <fullName evidence="2">Uncharacterized protein</fullName>
    </submittedName>
</protein>
<sequence>MWNHGCFMFKKSHTSIQVDHFVSIELDYNKHHFHDVHSKSCLHLCDHRHIWTPKVVKHCNKVDQRKGQLKVKRIAEEKGIANLNATKVDEQISQMNIQPIDASNTIALKKKHANSNWIELRARVESVDSRVFAYQNDPKYRLQSDKSKQRRALAAATSKSPGWH</sequence>